<keyword evidence="1" id="KW-0862">Zinc</keyword>
<evidence type="ECO:0000313" key="5">
    <source>
        <dbReference type="Proteomes" id="UP001165289"/>
    </source>
</evidence>
<feature type="region of interest" description="Disordered" evidence="2">
    <location>
        <begin position="1"/>
        <end position="33"/>
    </location>
</feature>
<feature type="compositionally biased region" description="Basic residues" evidence="2">
    <location>
        <begin position="8"/>
        <end position="22"/>
    </location>
</feature>
<evidence type="ECO:0000256" key="1">
    <source>
        <dbReference type="PROSITE-ProRule" id="PRU00047"/>
    </source>
</evidence>
<dbReference type="InterPro" id="IPR001878">
    <property type="entry name" value="Znf_CCHC"/>
</dbReference>
<dbReference type="InterPro" id="IPR036875">
    <property type="entry name" value="Znf_CCHC_sf"/>
</dbReference>
<feature type="domain" description="CCHC-type" evidence="3">
    <location>
        <begin position="40"/>
        <end position="56"/>
    </location>
</feature>
<comment type="caution">
    <text evidence="4">The sequence shown here is derived from an EMBL/GenBank/DDBJ whole genome shotgun (WGS) entry which is preliminary data.</text>
</comment>
<dbReference type="PROSITE" id="PS50158">
    <property type="entry name" value="ZF_CCHC"/>
    <property type="match status" value="1"/>
</dbReference>
<proteinExistence type="predicted"/>
<dbReference type="GO" id="GO:0008270">
    <property type="term" value="F:zinc ion binding"/>
    <property type="evidence" value="ECO:0007669"/>
    <property type="project" value="UniProtKB-KW"/>
</dbReference>
<evidence type="ECO:0000313" key="4">
    <source>
        <dbReference type="EMBL" id="KAI6647792.1"/>
    </source>
</evidence>
<organism evidence="4 5">
    <name type="scientific">Oopsacas minuta</name>
    <dbReference type="NCBI Taxonomy" id="111878"/>
    <lineage>
        <taxon>Eukaryota</taxon>
        <taxon>Metazoa</taxon>
        <taxon>Porifera</taxon>
        <taxon>Hexactinellida</taxon>
        <taxon>Hexasterophora</taxon>
        <taxon>Lyssacinosida</taxon>
        <taxon>Leucopsacidae</taxon>
        <taxon>Oopsacas</taxon>
    </lineage>
</organism>
<evidence type="ECO:0000256" key="2">
    <source>
        <dbReference type="SAM" id="MobiDB-lite"/>
    </source>
</evidence>
<protein>
    <recommendedName>
        <fullName evidence="3">CCHC-type domain-containing protein</fullName>
    </recommendedName>
</protein>
<dbReference type="EMBL" id="JAKMXF010000337">
    <property type="protein sequence ID" value="KAI6647792.1"/>
    <property type="molecule type" value="Genomic_DNA"/>
</dbReference>
<dbReference type="AlphaFoldDB" id="A0AAV7JG13"/>
<name>A0AAV7JG13_9METZ</name>
<dbReference type="Proteomes" id="UP001165289">
    <property type="component" value="Unassembled WGS sequence"/>
</dbReference>
<dbReference type="Pfam" id="PF00098">
    <property type="entry name" value="zf-CCHC"/>
    <property type="match status" value="1"/>
</dbReference>
<dbReference type="SUPFAM" id="SSF57756">
    <property type="entry name" value="Retrovirus zinc finger-like domains"/>
    <property type="match status" value="1"/>
</dbReference>
<dbReference type="GO" id="GO:0003676">
    <property type="term" value="F:nucleic acid binding"/>
    <property type="evidence" value="ECO:0007669"/>
    <property type="project" value="InterPro"/>
</dbReference>
<dbReference type="Gene3D" id="4.10.60.10">
    <property type="entry name" value="Zinc finger, CCHC-type"/>
    <property type="match status" value="1"/>
</dbReference>
<keyword evidence="1" id="KW-0863">Zinc-finger</keyword>
<evidence type="ECO:0000259" key="3">
    <source>
        <dbReference type="PROSITE" id="PS50158"/>
    </source>
</evidence>
<dbReference type="SMART" id="SM00343">
    <property type="entry name" value="ZnF_C2HC"/>
    <property type="match status" value="2"/>
</dbReference>
<keyword evidence="1" id="KW-0479">Metal-binding</keyword>
<accession>A0AAV7JG13</accession>
<gene>
    <name evidence="4" type="ORF">LOD99_8507</name>
</gene>
<keyword evidence="5" id="KW-1185">Reference proteome</keyword>
<reference evidence="4 5" key="1">
    <citation type="journal article" date="2023" name="BMC Biol.">
        <title>The compact genome of the sponge Oopsacas minuta (Hexactinellida) is lacking key metazoan core genes.</title>
        <authorList>
            <person name="Santini S."/>
            <person name="Schenkelaars Q."/>
            <person name="Jourda C."/>
            <person name="Duchesne M."/>
            <person name="Belahbib H."/>
            <person name="Rocher C."/>
            <person name="Selva M."/>
            <person name="Riesgo A."/>
            <person name="Vervoort M."/>
            <person name="Leys S.P."/>
            <person name="Kodjabachian L."/>
            <person name="Le Bivic A."/>
            <person name="Borchiellini C."/>
            <person name="Claverie J.M."/>
            <person name="Renard E."/>
        </authorList>
    </citation>
    <scope>NUCLEOTIDE SEQUENCE [LARGE SCALE GENOMIC DNA]</scope>
    <source>
        <strain evidence="4">SPO-2</strain>
    </source>
</reference>
<sequence>MAFQRIPKPQRTRRGVPPRVHRTRLDKPGPHPTWKRSDIRCFACGERGHMWRQCPERSCGNFGRRGHNIGECPRPEDNHRGGYVRRPVRGGKDRILIVEQDNLAHTPRKDSKPNDEDAVTLRVVIAEKEMFAILDTGGKPSVMARNTIAQLGLDDHIHPVYSHMFGLGQVLVPVVGKVNQVFWTEWLDSILGMGFGNSVMSFCCLMGISWKSTWCRGTVVRIGTAINTY</sequence>
<feature type="compositionally biased region" description="Basic and acidic residues" evidence="2">
    <location>
        <begin position="23"/>
        <end position="33"/>
    </location>
</feature>